<dbReference type="PANTHER" id="PTHR11414:SF21">
    <property type="entry name" value="CYSTATIN 14A, TANDEM DUPLICATE 1-RELATED"/>
    <property type="match status" value="1"/>
</dbReference>
<dbReference type="InterPro" id="IPR000010">
    <property type="entry name" value="Cystatin_dom"/>
</dbReference>
<dbReference type="Gene3D" id="3.10.450.10">
    <property type="match status" value="1"/>
</dbReference>
<evidence type="ECO:0000256" key="5">
    <source>
        <dbReference type="ARBA" id="ARBA00022704"/>
    </source>
</evidence>
<dbReference type="AlphaFoldDB" id="A0A7S1ACF3"/>
<dbReference type="SUPFAM" id="SSF54403">
    <property type="entry name" value="Cystatin/monellin"/>
    <property type="match status" value="1"/>
</dbReference>
<evidence type="ECO:0000259" key="7">
    <source>
        <dbReference type="Pfam" id="PF00031"/>
    </source>
</evidence>
<evidence type="ECO:0000256" key="4">
    <source>
        <dbReference type="ARBA" id="ARBA00022690"/>
    </source>
</evidence>
<feature type="signal peptide" evidence="6">
    <location>
        <begin position="1"/>
        <end position="22"/>
    </location>
</feature>
<accession>A0A7S1ACF3</accession>
<dbReference type="Pfam" id="PF00031">
    <property type="entry name" value="Cystatin"/>
    <property type="match status" value="1"/>
</dbReference>
<organism evidence="8">
    <name type="scientific">Noctiluca scintillans</name>
    <name type="common">Sea sparkle</name>
    <name type="synonym">Red tide dinoflagellate</name>
    <dbReference type="NCBI Taxonomy" id="2966"/>
    <lineage>
        <taxon>Eukaryota</taxon>
        <taxon>Sar</taxon>
        <taxon>Alveolata</taxon>
        <taxon>Dinophyceae</taxon>
        <taxon>Noctilucales</taxon>
        <taxon>Noctilucaceae</taxon>
        <taxon>Noctiluca</taxon>
    </lineage>
</organism>
<evidence type="ECO:0000256" key="6">
    <source>
        <dbReference type="SAM" id="SignalP"/>
    </source>
</evidence>
<evidence type="ECO:0000256" key="2">
    <source>
        <dbReference type="ARBA" id="ARBA00009403"/>
    </source>
</evidence>
<reference evidence="8" key="1">
    <citation type="submission" date="2021-01" db="EMBL/GenBank/DDBJ databases">
        <authorList>
            <person name="Corre E."/>
            <person name="Pelletier E."/>
            <person name="Niang G."/>
            <person name="Scheremetjew M."/>
            <person name="Finn R."/>
            <person name="Kale V."/>
            <person name="Holt S."/>
            <person name="Cochrane G."/>
            <person name="Meng A."/>
            <person name="Brown T."/>
            <person name="Cohen L."/>
        </authorList>
    </citation>
    <scope>NUCLEOTIDE SEQUENCE</scope>
</reference>
<dbReference type="PRINTS" id="PR00295">
    <property type="entry name" value="STEFINA"/>
</dbReference>
<keyword evidence="3" id="KW-0963">Cytoplasm</keyword>
<evidence type="ECO:0000256" key="3">
    <source>
        <dbReference type="ARBA" id="ARBA00022490"/>
    </source>
</evidence>
<keyword evidence="6" id="KW-0732">Signal</keyword>
<dbReference type="PANTHER" id="PTHR11414">
    <property type="entry name" value="CYSTATIN FAMILY MEMBER"/>
    <property type="match status" value="1"/>
</dbReference>
<feature type="chain" id="PRO_5031019612" description="Cystatin domain-containing protein" evidence="6">
    <location>
        <begin position="23"/>
        <end position="123"/>
    </location>
</feature>
<keyword evidence="4" id="KW-0646">Protease inhibitor</keyword>
<comment type="similarity">
    <text evidence="2">Belongs to the cystatin family.</text>
</comment>
<dbReference type="InterPro" id="IPR046350">
    <property type="entry name" value="Cystatin_sf"/>
</dbReference>
<name>A0A7S1ACF3_NOCSC</name>
<evidence type="ECO:0000256" key="1">
    <source>
        <dbReference type="ARBA" id="ARBA00004496"/>
    </source>
</evidence>
<evidence type="ECO:0000313" key="8">
    <source>
        <dbReference type="EMBL" id="CAD8849617.1"/>
    </source>
</evidence>
<comment type="subcellular location">
    <subcellularLocation>
        <location evidence="1">Cytoplasm</location>
    </subcellularLocation>
</comment>
<dbReference type="InterPro" id="IPR001713">
    <property type="entry name" value="Prot_inh_stefin"/>
</dbReference>
<sequence>MALSVACMRWVTIACFWICVDSFHFSDPFGSVHGVEPATAKIQEFCDIVQNSAQDNLGEDFQKFEAVSFREQVVNGMIFFVKVDVGRTDKQVHLRIVKPPNDGPVALLASKFVPHGDPLNSFI</sequence>
<dbReference type="EMBL" id="HBFQ01034009">
    <property type="protein sequence ID" value="CAD8849617.1"/>
    <property type="molecule type" value="Transcribed_RNA"/>
</dbReference>
<dbReference type="GO" id="GO:0004869">
    <property type="term" value="F:cysteine-type endopeptidase inhibitor activity"/>
    <property type="evidence" value="ECO:0007669"/>
    <property type="project" value="UniProtKB-KW"/>
</dbReference>
<dbReference type="GO" id="GO:0005829">
    <property type="term" value="C:cytosol"/>
    <property type="evidence" value="ECO:0007669"/>
    <property type="project" value="TreeGrafter"/>
</dbReference>
<protein>
    <recommendedName>
        <fullName evidence="7">Cystatin domain-containing protein</fullName>
    </recommendedName>
</protein>
<gene>
    <name evidence="8" type="ORF">NSCI0253_LOCUS23967</name>
</gene>
<feature type="domain" description="Cystatin" evidence="7">
    <location>
        <begin position="30"/>
        <end position="94"/>
    </location>
</feature>
<proteinExistence type="inferred from homology"/>
<keyword evidence="5" id="KW-0789">Thiol protease inhibitor</keyword>